<dbReference type="InterPro" id="IPR052925">
    <property type="entry name" value="Phage_Integrase-like_Recomb"/>
</dbReference>
<accession>A0A401H599</accession>
<dbReference type="InterPro" id="IPR010998">
    <property type="entry name" value="Integrase_recombinase_N"/>
</dbReference>
<proteinExistence type="predicted"/>
<dbReference type="AlphaFoldDB" id="A0A401H599"/>
<dbReference type="InterPro" id="IPR011010">
    <property type="entry name" value="DNA_brk_join_enz"/>
</dbReference>
<dbReference type="RefSeq" id="XP_027620530.1">
    <property type="nucleotide sequence ID" value="XM_027764729.1"/>
</dbReference>
<keyword evidence="4" id="KW-1185">Reference proteome</keyword>
<dbReference type="OrthoDB" id="2794913at2759"/>
<dbReference type="SUPFAM" id="SSF47823">
    <property type="entry name" value="lambda integrase-like, N-terminal domain"/>
    <property type="match status" value="1"/>
</dbReference>
<sequence length="487" mass="54649">MHHPEEYTPHKVSSYPPLSSQQISTGFSWTAPSHTPPQNFVCVEKDVTPGPSQSGLMVLLQTLMPSNNEKWTGSTMSYLKVEPSGMTEIPDSHFAATLPASTTVNPRPRPYKEGRVPLTSAQRPHCLAWDRLWLWLPLNRRTTRDRNGFEVPVTDDDLDRVLAVITVSWAQSTRESYGAGLLIFHIFCDNRGITEDQRCPASSILMLTFLSCCAGSYSGKTLANYFYTIRAWHTLHGQHWKMPQAEMKAALDGAAVLAPPSSKREKRIPFTVEFIILIRSVLDLSLPLDAAVYACLTTTFFCAARVGEFTLPNLKAFDKTIHVKHSDMREGEDRHGYRVTVFRLPRTKTSFEGKDVYWAEQQGLADPKAAMVNHLTINRAAQDASLFTWRHPQGARPLTRSEFLKLLDAAAAVLGITDSLKGHGIHIGAVLEYLLQGIPFEVVKSIGRWSSEAFRVYLRQHAVVMALYMQSSPILEPFTHYTMPPPR</sequence>
<gene>
    <name evidence="3" type="ORF">SCP_1602800</name>
</gene>
<dbReference type="EMBL" id="BFAD01000016">
    <property type="protein sequence ID" value="GBE89617.1"/>
    <property type="molecule type" value="Genomic_DNA"/>
</dbReference>
<dbReference type="Proteomes" id="UP000287166">
    <property type="component" value="Unassembled WGS sequence"/>
</dbReference>
<dbReference type="Gene3D" id="1.10.150.130">
    <property type="match status" value="1"/>
</dbReference>
<dbReference type="SUPFAM" id="SSF56349">
    <property type="entry name" value="DNA breaking-rejoining enzymes"/>
    <property type="match status" value="1"/>
</dbReference>
<dbReference type="PANTHER" id="PTHR34605:SF3">
    <property type="entry name" value="P CELL-TYPE AGGLUTINATION PROTEIN MAP4-LIKE-RELATED"/>
    <property type="match status" value="1"/>
</dbReference>
<dbReference type="GO" id="GO:0006310">
    <property type="term" value="P:DNA recombination"/>
    <property type="evidence" value="ECO:0007669"/>
    <property type="project" value="UniProtKB-KW"/>
</dbReference>
<dbReference type="GO" id="GO:0003677">
    <property type="term" value="F:DNA binding"/>
    <property type="evidence" value="ECO:0007669"/>
    <property type="project" value="UniProtKB-KW"/>
</dbReference>
<dbReference type="Gene3D" id="1.10.443.10">
    <property type="entry name" value="Intergrase catalytic core"/>
    <property type="match status" value="1"/>
</dbReference>
<evidence type="ECO:0000313" key="3">
    <source>
        <dbReference type="EMBL" id="GBE89617.1"/>
    </source>
</evidence>
<dbReference type="GeneID" id="38786534"/>
<name>A0A401H599_9APHY</name>
<protein>
    <recommendedName>
        <fullName evidence="5">DNA breaking-rejoining enzyme</fullName>
    </recommendedName>
</protein>
<evidence type="ECO:0000256" key="2">
    <source>
        <dbReference type="ARBA" id="ARBA00023172"/>
    </source>
</evidence>
<evidence type="ECO:0008006" key="5">
    <source>
        <dbReference type="Google" id="ProtNLM"/>
    </source>
</evidence>
<comment type="caution">
    <text evidence="3">The sequence shown here is derived from an EMBL/GenBank/DDBJ whole genome shotgun (WGS) entry which is preliminary data.</text>
</comment>
<evidence type="ECO:0000313" key="4">
    <source>
        <dbReference type="Proteomes" id="UP000287166"/>
    </source>
</evidence>
<keyword evidence="1" id="KW-0238">DNA-binding</keyword>
<evidence type="ECO:0000256" key="1">
    <source>
        <dbReference type="ARBA" id="ARBA00023125"/>
    </source>
</evidence>
<dbReference type="GO" id="GO:0015074">
    <property type="term" value="P:DNA integration"/>
    <property type="evidence" value="ECO:0007669"/>
    <property type="project" value="InterPro"/>
</dbReference>
<keyword evidence="2" id="KW-0233">DNA recombination</keyword>
<dbReference type="PANTHER" id="PTHR34605">
    <property type="entry name" value="PHAGE_INTEGRASE DOMAIN-CONTAINING PROTEIN"/>
    <property type="match status" value="1"/>
</dbReference>
<reference evidence="3 4" key="1">
    <citation type="journal article" date="2018" name="Sci. Rep.">
        <title>Genome sequence of the cauliflower mushroom Sparassis crispa (Hanabiratake) and its association with beneficial usage.</title>
        <authorList>
            <person name="Kiyama R."/>
            <person name="Furutani Y."/>
            <person name="Kawaguchi K."/>
            <person name="Nakanishi T."/>
        </authorList>
    </citation>
    <scope>NUCLEOTIDE SEQUENCE [LARGE SCALE GENOMIC DNA]</scope>
</reference>
<dbReference type="InterPro" id="IPR013762">
    <property type="entry name" value="Integrase-like_cat_sf"/>
</dbReference>
<organism evidence="3 4">
    <name type="scientific">Sparassis crispa</name>
    <dbReference type="NCBI Taxonomy" id="139825"/>
    <lineage>
        <taxon>Eukaryota</taxon>
        <taxon>Fungi</taxon>
        <taxon>Dikarya</taxon>
        <taxon>Basidiomycota</taxon>
        <taxon>Agaricomycotina</taxon>
        <taxon>Agaricomycetes</taxon>
        <taxon>Polyporales</taxon>
        <taxon>Sparassidaceae</taxon>
        <taxon>Sparassis</taxon>
    </lineage>
</organism>
<dbReference type="InParanoid" id="A0A401H599"/>